<dbReference type="PROSITE" id="PS50943">
    <property type="entry name" value="HTH_CROC1"/>
    <property type="match status" value="1"/>
</dbReference>
<organism evidence="3 4">
    <name type="scientific">Candidatus Mediterraneibacter faecipullorum</name>
    <dbReference type="NCBI Taxonomy" id="2838670"/>
    <lineage>
        <taxon>Bacteria</taxon>
        <taxon>Bacillati</taxon>
        <taxon>Bacillota</taxon>
        <taxon>Clostridia</taxon>
        <taxon>Lachnospirales</taxon>
        <taxon>Lachnospiraceae</taxon>
        <taxon>Mediterraneibacter</taxon>
    </lineage>
</organism>
<evidence type="ECO:0000256" key="1">
    <source>
        <dbReference type="ARBA" id="ARBA00023125"/>
    </source>
</evidence>
<gene>
    <name evidence="3" type="ORF">H9758_12035</name>
</gene>
<dbReference type="AlphaFoldDB" id="A0A9D2SVE6"/>
<reference evidence="3" key="2">
    <citation type="submission" date="2021-04" db="EMBL/GenBank/DDBJ databases">
        <authorList>
            <person name="Gilroy R."/>
        </authorList>
    </citation>
    <scope>NUCLEOTIDE SEQUENCE</scope>
    <source>
        <strain evidence="3">ChiW19-954</strain>
    </source>
</reference>
<proteinExistence type="predicted"/>
<reference evidence="3" key="1">
    <citation type="journal article" date="2021" name="PeerJ">
        <title>Extensive microbial diversity within the chicken gut microbiome revealed by metagenomics and culture.</title>
        <authorList>
            <person name="Gilroy R."/>
            <person name="Ravi A."/>
            <person name="Getino M."/>
            <person name="Pursley I."/>
            <person name="Horton D.L."/>
            <person name="Alikhan N.F."/>
            <person name="Baker D."/>
            <person name="Gharbi K."/>
            <person name="Hall N."/>
            <person name="Watson M."/>
            <person name="Adriaenssens E.M."/>
            <person name="Foster-Nyarko E."/>
            <person name="Jarju S."/>
            <person name="Secka A."/>
            <person name="Antonio M."/>
            <person name="Oren A."/>
            <person name="Chaudhuri R.R."/>
            <person name="La Ragione R."/>
            <person name="Hildebrand F."/>
            <person name="Pallen M.J."/>
        </authorList>
    </citation>
    <scope>NUCLEOTIDE SEQUENCE</scope>
    <source>
        <strain evidence="3">ChiW19-954</strain>
    </source>
</reference>
<comment type="caution">
    <text evidence="3">The sequence shown here is derived from an EMBL/GenBank/DDBJ whole genome shotgun (WGS) entry which is preliminary data.</text>
</comment>
<dbReference type="InterPro" id="IPR001387">
    <property type="entry name" value="Cro/C1-type_HTH"/>
</dbReference>
<dbReference type="Pfam" id="PF13443">
    <property type="entry name" value="HTH_26"/>
    <property type="match status" value="1"/>
</dbReference>
<dbReference type="SUPFAM" id="SSF47413">
    <property type="entry name" value="lambda repressor-like DNA-binding domains"/>
    <property type="match status" value="1"/>
</dbReference>
<accession>A0A9D2SVE6</accession>
<dbReference type="Proteomes" id="UP000823890">
    <property type="component" value="Unassembled WGS sequence"/>
</dbReference>
<dbReference type="Gene3D" id="1.10.260.40">
    <property type="entry name" value="lambda repressor-like DNA-binding domains"/>
    <property type="match status" value="1"/>
</dbReference>
<dbReference type="PANTHER" id="PTHR46558">
    <property type="entry name" value="TRACRIPTIONAL REGULATORY PROTEIN-RELATED-RELATED"/>
    <property type="match status" value="1"/>
</dbReference>
<dbReference type="InterPro" id="IPR010982">
    <property type="entry name" value="Lambda_DNA-bd_dom_sf"/>
</dbReference>
<name>A0A9D2SVE6_9FIRM</name>
<evidence type="ECO:0000259" key="2">
    <source>
        <dbReference type="PROSITE" id="PS50943"/>
    </source>
</evidence>
<evidence type="ECO:0000313" key="3">
    <source>
        <dbReference type="EMBL" id="HJC35295.1"/>
    </source>
</evidence>
<protein>
    <submittedName>
        <fullName evidence="3">Helix-turn-helix domain-containing protein</fullName>
    </submittedName>
</protein>
<dbReference type="CDD" id="cd00093">
    <property type="entry name" value="HTH_XRE"/>
    <property type="match status" value="1"/>
</dbReference>
<dbReference type="SMART" id="SM00530">
    <property type="entry name" value="HTH_XRE"/>
    <property type="match status" value="1"/>
</dbReference>
<dbReference type="EMBL" id="DWWO01000144">
    <property type="protein sequence ID" value="HJC35295.1"/>
    <property type="molecule type" value="Genomic_DNA"/>
</dbReference>
<dbReference type="PANTHER" id="PTHR46558:SF11">
    <property type="entry name" value="HTH-TYPE TRANSCRIPTIONAL REGULATOR XRE"/>
    <property type="match status" value="1"/>
</dbReference>
<evidence type="ECO:0000313" key="4">
    <source>
        <dbReference type="Proteomes" id="UP000823890"/>
    </source>
</evidence>
<feature type="domain" description="HTH cro/C1-type" evidence="2">
    <location>
        <begin position="12"/>
        <end position="66"/>
    </location>
</feature>
<sequence length="124" mass="13713">MADINIVVANNIIDQMKKHNMKQIDLANAIGVSKQIMSKMLNGSRLIGIAELHKIADYFHVKMDDLLQSSAESGEVDVIRAFMGKVGSEAAREALHTADELADLIIFHANVCENAKVMSETWEM</sequence>
<dbReference type="GO" id="GO:0003677">
    <property type="term" value="F:DNA binding"/>
    <property type="evidence" value="ECO:0007669"/>
    <property type="project" value="UniProtKB-KW"/>
</dbReference>
<keyword evidence="1" id="KW-0238">DNA-binding</keyword>